<dbReference type="Proteomes" id="UP000194903">
    <property type="component" value="Unassembled WGS sequence"/>
</dbReference>
<dbReference type="NCBIfam" id="NF037962">
    <property type="entry name" value="arsenic_eff"/>
    <property type="match status" value="1"/>
</dbReference>
<feature type="transmembrane region" description="Helical" evidence="1">
    <location>
        <begin position="105"/>
        <end position="127"/>
    </location>
</feature>
<dbReference type="AlphaFoldDB" id="A0A252F7P9"/>
<comment type="caution">
    <text evidence="2">The sequence shown here is derived from an EMBL/GenBank/DDBJ whole genome shotgun (WGS) entry which is preliminary data.</text>
</comment>
<dbReference type="InterPro" id="IPR021552">
    <property type="entry name" value="ArsP_2"/>
</dbReference>
<dbReference type="RefSeq" id="WP_087016793.1">
    <property type="nucleotide sequence ID" value="NZ_NHOC01000001.1"/>
</dbReference>
<feature type="transmembrane region" description="Helical" evidence="1">
    <location>
        <begin position="234"/>
        <end position="253"/>
    </location>
</feature>
<gene>
    <name evidence="2" type="ORF">CBW42_00810</name>
</gene>
<evidence type="ECO:0000313" key="2">
    <source>
        <dbReference type="EMBL" id="OUM21799.1"/>
    </source>
</evidence>
<keyword evidence="1" id="KW-0812">Transmembrane</keyword>
<accession>A0A252F7P9</accession>
<evidence type="ECO:0000256" key="1">
    <source>
        <dbReference type="SAM" id="Phobius"/>
    </source>
</evidence>
<feature type="transmembrane region" description="Helical" evidence="1">
    <location>
        <begin position="201"/>
        <end position="228"/>
    </location>
</feature>
<name>A0A252F7P9_9FIRM</name>
<proteinExistence type="predicted"/>
<keyword evidence="3" id="KW-1185">Reference proteome</keyword>
<dbReference type="EMBL" id="NHOC01000001">
    <property type="protein sequence ID" value="OUM21799.1"/>
    <property type="molecule type" value="Genomic_DNA"/>
</dbReference>
<feature type="transmembrane region" description="Helical" evidence="1">
    <location>
        <begin position="12"/>
        <end position="29"/>
    </location>
</feature>
<dbReference type="Pfam" id="PF11449">
    <property type="entry name" value="ArsP_2"/>
    <property type="match status" value="2"/>
</dbReference>
<keyword evidence="1" id="KW-0472">Membrane</keyword>
<feature type="transmembrane region" description="Helical" evidence="1">
    <location>
        <begin position="168"/>
        <end position="189"/>
    </location>
</feature>
<protein>
    <recommendedName>
        <fullName evidence="4">Permease</fullName>
    </recommendedName>
</protein>
<sequence>MLEVWLDCILDMVKTIPILFVVYLAIGWMETRMDTVTRIVTSTEPAGPIIGALVGAIPQCGFSVGCSALYCRGFLPPATLIAVYLSTSDEAIPVLLAGGGNWKTVLELIGVKLIVAILAGYLFYFTLFRKKWNPDELPDDEVDMDEVNMGCSCCNGQTIFGAAVSRTVSTTVFLLATMLILNTIIYLIGEDTVSSLLLGGTILQPALCALIGLFPGCAVSVLLTQLFLSGTISFGAAIAGLSAGAGFGFVLLVRESPRRRDALKIIGCTYLAAVAAGIVIDLIF</sequence>
<organism evidence="2 3">
    <name type="scientific">Butyricicoccus porcorum</name>
    <dbReference type="NCBI Taxonomy" id="1945634"/>
    <lineage>
        <taxon>Bacteria</taxon>
        <taxon>Bacillati</taxon>
        <taxon>Bacillota</taxon>
        <taxon>Clostridia</taxon>
        <taxon>Eubacteriales</taxon>
        <taxon>Butyricicoccaceae</taxon>
        <taxon>Butyricicoccus</taxon>
    </lineage>
</organism>
<reference evidence="2 3" key="1">
    <citation type="submission" date="2017-05" db="EMBL/GenBank/DDBJ databases">
        <title>Butyricicoccus porcorum sp. nov. a butyrate-producing bacterium from the swine intestinal tract.</title>
        <authorList>
            <person name="Trachsel J."/>
            <person name="Humphrey S."/>
            <person name="Allen H.K."/>
        </authorList>
    </citation>
    <scope>NUCLEOTIDE SEQUENCE [LARGE SCALE GENOMIC DNA]</scope>
    <source>
        <strain evidence="2">BB10</strain>
    </source>
</reference>
<evidence type="ECO:0008006" key="4">
    <source>
        <dbReference type="Google" id="ProtNLM"/>
    </source>
</evidence>
<feature type="transmembrane region" description="Helical" evidence="1">
    <location>
        <begin position="265"/>
        <end position="283"/>
    </location>
</feature>
<keyword evidence="1" id="KW-1133">Transmembrane helix</keyword>
<dbReference type="OrthoDB" id="9783550at2"/>
<evidence type="ECO:0000313" key="3">
    <source>
        <dbReference type="Proteomes" id="UP000194903"/>
    </source>
</evidence>